<dbReference type="Proteomes" id="UP000504636">
    <property type="component" value="Unplaced"/>
</dbReference>
<keyword evidence="3" id="KW-1185">Reference proteome</keyword>
<dbReference type="RefSeq" id="XP_033581127.1">
    <property type="nucleotide sequence ID" value="XM_033713526.1"/>
</dbReference>
<feature type="region of interest" description="Disordered" evidence="1">
    <location>
        <begin position="154"/>
        <end position="202"/>
    </location>
</feature>
<proteinExistence type="predicted"/>
<reference evidence="4" key="2">
    <citation type="submission" date="2020-04" db="EMBL/GenBank/DDBJ databases">
        <authorList>
            <consortium name="NCBI Genome Project"/>
        </authorList>
    </citation>
    <scope>NUCLEOTIDE SEQUENCE</scope>
    <source>
        <strain evidence="4">CBS 304.34</strain>
    </source>
</reference>
<accession>A0A6A6Z0D9</accession>
<reference evidence="2 4" key="1">
    <citation type="journal article" date="2020" name="Stud. Mycol.">
        <title>101 Dothideomycetes genomes: a test case for predicting lifestyles and emergence of pathogens.</title>
        <authorList>
            <person name="Haridas S."/>
            <person name="Albert R."/>
            <person name="Binder M."/>
            <person name="Bloem J."/>
            <person name="Labutti K."/>
            <person name="Salamov A."/>
            <person name="Andreopoulos B."/>
            <person name="Baker S."/>
            <person name="Barry K."/>
            <person name="Bills G."/>
            <person name="Bluhm B."/>
            <person name="Cannon C."/>
            <person name="Castanera R."/>
            <person name="Culley D."/>
            <person name="Daum C."/>
            <person name="Ezra D."/>
            <person name="Gonzalez J."/>
            <person name="Henrissat B."/>
            <person name="Kuo A."/>
            <person name="Liang C."/>
            <person name="Lipzen A."/>
            <person name="Lutzoni F."/>
            <person name="Magnuson J."/>
            <person name="Mondo S."/>
            <person name="Nolan M."/>
            <person name="Ohm R."/>
            <person name="Pangilinan J."/>
            <person name="Park H.-J."/>
            <person name="Ramirez L."/>
            <person name="Alfaro M."/>
            <person name="Sun H."/>
            <person name="Tritt A."/>
            <person name="Yoshinaga Y."/>
            <person name="Zwiers L.-H."/>
            <person name="Turgeon B."/>
            <person name="Goodwin S."/>
            <person name="Spatafora J."/>
            <person name="Crous P."/>
            <person name="Grigoriev I."/>
        </authorList>
    </citation>
    <scope>NUCLEOTIDE SEQUENCE</scope>
    <source>
        <strain evidence="2 4">CBS 304.34</strain>
    </source>
</reference>
<sequence>MPSELTFFSCGHHRLTPDDTTAGEQIKKGNPRIAHHTISRLPCESCSRKDLPNEGDSGDPYLLSLPHLSSIFIAHGYGLSSRYAAATAAPRTPEHEEARQHMADAVQSFADLTEQYLSGRSPKPPLEMMMSVICSALDILESFASVVAGLEKPKELQDPAGSPGSAEKEKSRLASEAPTSSEGSASVKMTPASSVSATGPGHKADLGISTKLNAEAPDFVVHNRVKYPRAPIDVRPDLGPSVAAPLYRDPSLFGRYPSPYTANFASPDPDSSWVPVVFDRPTPRNTSTPPEKDWDSDPASIQQHIDLITSIHELLDSSTADNGGAGLKDQKEPALPTKISAAVLRNAWPCAFCGVECFCGGDGTW</sequence>
<name>A0A6A6Z0D9_9PEZI</name>
<dbReference type="EMBL" id="MU003695">
    <property type="protein sequence ID" value="KAF2814163.1"/>
    <property type="molecule type" value="Genomic_DNA"/>
</dbReference>
<evidence type="ECO:0000313" key="3">
    <source>
        <dbReference type="Proteomes" id="UP000504636"/>
    </source>
</evidence>
<evidence type="ECO:0000313" key="2">
    <source>
        <dbReference type="EMBL" id="KAF2814163.1"/>
    </source>
</evidence>
<evidence type="ECO:0000256" key="1">
    <source>
        <dbReference type="SAM" id="MobiDB-lite"/>
    </source>
</evidence>
<dbReference type="OrthoDB" id="10417903at2759"/>
<protein>
    <submittedName>
        <fullName evidence="2 4">Uncharacterized protein</fullName>
    </submittedName>
</protein>
<dbReference type="AlphaFoldDB" id="A0A6A6Z0D9"/>
<reference evidence="4" key="3">
    <citation type="submission" date="2025-04" db="UniProtKB">
        <authorList>
            <consortium name="RefSeq"/>
        </authorList>
    </citation>
    <scope>IDENTIFICATION</scope>
    <source>
        <strain evidence="4">CBS 304.34</strain>
    </source>
</reference>
<evidence type="ECO:0000313" key="4">
    <source>
        <dbReference type="RefSeq" id="XP_033581127.1"/>
    </source>
</evidence>
<organism evidence="2">
    <name type="scientific">Mytilinidion resinicola</name>
    <dbReference type="NCBI Taxonomy" id="574789"/>
    <lineage>
        <taxon>Eukaryota</taxon>
        <taxon>Fungi</taxon>
        <taxon>Dikarya</taxon>
        <taxon>Ascomycota</taxon>
        <taxon>Pezizomycotina</taxon>
        <taxon>Dothideomycetes</taxon>
        <taxon>Pleosporomycetidae</taxon>
        <taxon>Mytilinidiales</taxon>
        <taxon>Mytilinidiaceae</taxon>
        <taxon>Mytilinidion</taxon>
    </lineage>
</organism>
<gene>
    <name evidence="2 4" type="ORF">BDZ99DRAFT_232356</name>
</gene>
<dbReference type="GeneID" id="54454419"/>